<accession>A0ABM7X4E4</accession>
<feature type="transmembrane region" description="Helical" evidence="6">
    <location>
        <begin position="94"/>
        <end position="115"/>
    </location>
</feature>
<dbReference type="PANTHER" id="PTHR31645:SF0">
    <property type="entry name" value="OLIGOPEPTIDE TRANSPORTER YGL114W-RELATED"/>
    <property type="match status" value="1"/>
</dbReference>
<evidence type="ECO:0000256" key="4">
    <source>
        <dbReference type="ARBA" id="ARBA00022989"/>
    </source>
</evidence>
<evidence type="ECO:0000256" key="3">
    <source>
        <dbReference type="ARBA" id="ARBA00022692"/>
    </source>
</evidence>
<keyword evidence="3 6" id="KW-0812">Transmembrane</keyword>
<dbReference type="Proteomes" id="UP001162891">
    <property type="component" value="Chromosome"/>
</dbReference>
<dbReference type="PANTHER" id="PTHR31645">
    <property type="entry name" value="OLIGOPEPTIDE TRANSPORTER YGL114W-RELATED"/>
    <property type="match status" value="1"/>
</dbReference>
<sequence length="538" mass="50195">MSLTPSTVLTGVALGVLLAAGNVYMGLRTGFWEIGVVTASVLAAALLGGGGRRGRAVDATLAQSLATSMGAIPAAAGLLGAVPGLALLGRPPPAWAVVLLGAGAAGLGVALAHALRRRLLEDEALPFPSGVAAAELLATRGRSARPLLASGLVSAAVTALRDGPGTIPAALLAPGTAGALGAGIAISPMLVAVGALVGVAGAASIGLGALVAWAGIAPALLRSGAVAGAGFGELSAWLLWPGVGLMLGGAAVALVRDLAAAGGGLLDLASLGRRGGPGWAWAAVAIAAAVATVAGVHGAFGLGVAAAVLALVPAVLATIACARSAGRTDVAPAGELGQAVQAAAGAAGAGAGPAAGAGAVAAGAAAQASVALWSLRAGARVGAPPAAQARAQLAGVLLGSAVAIPVYALLVGARGLGTAALPAPTALRWRALAEVASGASALPRGAAVAAIAGVALGVALELLARGRLAGRLPSAGALGLGFVVPAHYAAAIALGALLAGPVRRRAGEGGLEGVAAGAIAGESVAALAASAVAALRGG</sequence>
<organism evidence="7 8">
    <name type="scientific">Anaeromyxobacter oryzae</name>
    <dbReference type="NCBI Taxonomy" id="2918170"/>
    <lineage>
        <taxon>Bacteria</taxon>
        <taxon>Pseudomonadati</taxon>
        <taxon>Myxococcota</taxon>
        <taxon>Myxococcia</taxon>
        <taxon>Myxococcales</taxon>
        <taxon>Cystobacterineae</taxon>
        <taxon>Anaeromyxobacteraceae</taxon>
        <taxon>Anaeromyxobacter</taxon>
    </lineage>
</organism>
<keyword evidence="5 6" id="KW-0472">Membrane</keyword>
<dbReference type="Pfam" id="PF03169">
    <property type="entry name" value="OPT"/>
    <property type="match status" value="2"/>
</dbReference>
<feature type="transmembrane region" description="Helical" evidence="6">
    <location>
        <begin position="29"/>
        <end position="49"/>
    </location>
</feature>
<evidence type="ECO:0000256" key="2">
    <source>
        <dbReference type="ARBA" id="ARBA00022448"/>
    </source>
</evidence>
<comment type="subcellular location">
    <subcellularLocation>
        <location evidence="1">Membrane</location>
        <topology evidence="1">Multi-pass membrane protein</topology>
    </subcellularLocation>
</comment>
<gene>
    <name evidence="7" type="ORF">AMOR_56650</name>
</gene>
<protein>
    <submittedName>
        <fullName evidence="7">Peptide transporter</fullName>
    </submittedName>
</protein>
<feature type="transmembrane region" description="Helical" evidence="6">
    <location>
        <begin position="61"/>
        <end position="82"/>
    </location>
</feature>
<keyword evidence="2" id="KW-0813">Transport</keyword>
<dbReference type="EMBL" id="AP025591">
    <property type="protein sequence ID" value="BDG06669.1"/>
    <property type="molecule type" value="Genomic_DNA"/>
</dbReference>
<feature type="transmembrane region" description="Helical" evidence="6">
    <location>
        <begin position="302"/>
        <end position="322"/>
    </location>
</feature>
<feature type="transmembrane region" description="Helical" evidence="6">
    <location>
        <begin position="514"/>
        <end position="535"/>
    </location>
</feature>
<evidence type="ECO:0000256" key="6">
    <source>
        <dbReference type="SAM" id="Phobius"/>
    </source>
</evidence>
<feature type="transmembrane region" description="Helical" evidence="6">
    <location>
        <begin position="475"/>
        <end position="502"/>
    </location>
</feature>
<keyword evidence="8" id="KW-1185">Reference proteome</keyword>
<evidence type="ECO:0000313" key="8">
    <source>
        <dbReference type="Proteomes" id="UP001162891"/>
    </source>
</evidence>
<dbReference type="InterPro" id="IPR004813">
    <property type="entry name" value="OPT"/>
</dbReference>
<evidence type="ECO:0000256" key="1">
    <source>
        <dbReference type="ARBA" id="ARBA00004141"/>
    </source>
</evidence>
<keyword evidence="4 6" id="KW-1133">Transmembrane helix</keyword>
<evidence type="ECO:0000256" key="5">
    <source>
        <dbReference type="ARBA" id="ARBA00023136"/>
    </source>
</evidence>
<feature type="transmembrane region" description="Helical" evidence="6">
    <location>
        <begin position="396"/>
        <end position="421"/>
    </location>
</feature>
<name>A0ABM7X4E4_9BACT</name>
<feature type="transmembrane region" description="Helical" evidence="6">
    <location>
        <begin position="190"/>
        <end position="216"/>
    </location>
</feature>
<evidence type="ECO:0000313" key="7">
    <source>
        <dbReference type="EMBL" id="BDG06669.1"/>
    </source>
</evidence>
<proteinExistence type="predicted"/>
<feature type="transmembrane region" description="Helical" evidence="6">
    <location>
        <begin position="441"/>
        <end position="463"/>
    </location>
</feature>
<feature type="transmembrane region" description="Helical" evidence="6">
    <location>
        <begin position="276"/>
        <end position="296"/>
    </location>
</feature>
<reference evidence="8" key="1">
    <citation type="journal article" date="2022" name="Int. J. Syst. Evol. Microbiol.">
        <title>Anaeromyxobacter oryzae sp. nov., Anaeromyxobacter diazotrophicus sp. nov. and Anaeromyxobacter paludicola sp. nov., isolated from paddy soils.</title>
        <authorList>
            <person name="Itoh H."/>
            <person name="Xu Z."/>
            <person name="Mise K."/>
            <person name="Masuda Y."/>
            <person name="Ushijima N."/>
            <person name="Hayakawa C."/>
            <person name="Shiratori Y."/>
            <person name="Senoo K."/>
        </authorList>
    </citation>
    <scope>NUCLEOTIDE SEQUENCE [LARGE SCALE GENOMIC DNA]</scope>
    <source>
        <strain evidence="8">Red232</strain>
    </source>
</reference>
<dbReference type="InterPro" id="IPR045035">
    <property type="entry name" value="YSL-like"/>
</dbReference>
<feature type="transmembrane region" description="Helical" evidence="6">
    <location>
        <begin position="236"/>
        <end position="255"/>
    </location>
</feature>
<dbReference type="RefSeq" id="WP_248357149.1">
    <property type="nucleotide sequence ID" value="NZ_AP025591.1"/>
</dbReference>